<dbReference type="PANTHER" id="PTHR36403">
    <property type="entry name" value="PROTEIN COFACTOR ASSEMBLY OF COMPLEX C SUBUNIT B CCB2, CHLOROPLASTIC"/>
    <property type="match status" value="1"/>
</dbReference>
<protein>
    <submittedName>
        <fullName evidence="1">Protein cofactor assembly of complex C subunit B CCB2, chloroplastic</fullName>
    </submittedName>
</protein>
<accession>A0A438GWN9</accession>
<dbReference type="GO" id="GO:0010190">
    <property type="term" value="P:cytochrome b6f complex assembly"/>
    <property type="evidence" value="ECO:0007669"/>
    <property type="project" value="InterPro"/>
</dbReference>
<name>A0A438GWN9_VITVI</name>
<proteinExistence type="predicted"/>
<dbReference type="AlphaFoldDB" id="A0A438GWN9"/>
<evidence type="ECO:0000313" key="1">
    <source>
        <dbReference type="EMBL" id="RVW76612.1"/>
    </source>
</evidence>
<dbReference type="EMBL" id="QGNW01000325">
    <property type="protein sequence ID" value="RVW76612.1"/>
    <property type="molecule type" value="Genomic_DNA"/>
</dbReference>
<dbReference type="InterPro" id="IPR021325">
    <property type="entry name" value="CCB2/CCB4"/>
</dbReference>
<dbReference type="Proteomes" id="UP000288805">
    <property type="component" value="Unassembled WGS sequence"/>
</dbReference>
<organism evidence="1 2">
    <name type="scientific">Vitis vinifera</name>
    <name type="common">Grape</name>
    <dbReference type="NCBI Taxonomy" id="29760"/>
    <lineage>
        <taxon>Eukaryota</taxon>
        <taxon>Viridiplantae</taxon>
        <taxon>Streptophyta</taxon>
        <taxon>Embryophyta</taxon>
        <taxon>Tracheophyta</taxon>
        <taxon>Spermatophyta</taxon>
        <taxon>Magnoliopsida</taxon>
        <taxon>eudicotyledons</taxon>
        <taxon>Gunneridae</taxon>
        <taxon>Pentapetalae</taxon>
        <taxon>rosids</taxon>
        <taxon>Vitales</taxon>
        <taxon>Vitaceae</taxon>
        <taxon>Viteae</taxon>
        <taxon>Vitis</taxon>
    </lineage>
</organism>
<gene>
    <name evidence="1" type="primary">CCB2_0</name>
    <name evidence="1" type="ORF">CK203_049667</name>
</gene>
<evidence type="ECO:0000313" key="2">
    <source>
        <dbReference type="Proteomes" id="UP000288805"/>
    </source>
</evidence>
<dbReference type="PANTHER" id="PTHR36403:SF1">
    <property type="entry name" value="PROTEIN COFACTOR ASSEMBLY OF COMPLEX C SUBUNIT B CCB2, CHLOROPLASTIC"/>
    <property type="match status" value="1"/>
</dbReference>
<dbReference type="InterPro" id="IPR044970">
    <property type="entry name" value="CCB2"/>
</dbReference>
<sequence>MCKQKEETTNHIPIHRALASWLGSFCGKEIYEVVKDDSFMPGLMSMERESRTFEDSGLWEMLPKGTCSLLVQPVLQIPSQGTDEMEKIDGFVLLASSMNFAYTDKDRAWIGAVANKFRDGNAAPRGSNFDMTEILVGLV</sequence>
<reference evidence="1 2" key="1">
    <citation type="journal article" date="2018" name="PLoS Genet.">
        <title>Population sequencing reveals clonal diversity and ancestral inbreeding in the grapevine cultivar Chardonnay.</title>
        <authorList>
            <person name="Roach M.J."/>
            <person name="Johnson D.L."/>
            <person name="Bohlmann J."/>
            <person name="van Vuuren H.J."/>
            <person name="Jones S.J."/>
            <person name="Pretorius I.S."/>
            <person name="Schmidt S.A."/>
            <person name="Borneman A.R."/>
        </authorList>
    </citation>
    <scope>NUCLEOTIDE SEQUENCE [LARGE SCALE GENOMIC DNA]</scope>
    <source>
        <strain evidence="2">cv. Chardonnay</strain>
        <tissue evidence="1">Leaf</tissue>
    </source>
</reference>
<dbReference type="Pfam" id="PF11152">
    <property type="entry name" value="CCB2_CCB4"/>
    <property type="match status" value="1"/>
</dbReference>
<comment type="caution">
    <text evidence="1">The sequence shown here is derived from an EMBL/GenBank/DDBJ whole genome shotgun (WGS) entry which is preliminary data.</text>
</comment>